<dbReference type="EMBL" id="LR796545">
    <property type="protein sequence ID" value="CAB4150415.1"/>
    <property type="molecule type" value="Genomic_DNA"/>
</dbReference>
<proteinExistence type="predicted"/>
<protein>
    <submittedName>
        <fullName evidence="1">Uncharacterized protein</fullName>
    </submittedName>
</protein>
<evidence type="ECO:0000313" key="1">
    <source>
        <dbReference type="EMBL" id="CAB4150415.1"/>
    </source>
</evidence>
<dbReference type="EMBL" id="LR797279">
    <property type="protein sequence ID" value="CAB4199091.1"/>
    <property type="molecule type" value="Genomic_DNA"/>
</dbReference>
<evidence type="ECO:0000313" key="2">
    <source>
        <dbReference type="EMBL" id="CAB4199091.1"/>
    </source>
</evidence>
<organism evidence="1">
    <name type="scientific">uncultured Caudovirales phage</name>
    <dbReference type="NCBI Taxonomy" id="2100421"/>
    <lineage>
        <taxon>Viruses</taxon>
        <taxon>Duplodnaviria</taxon>
        <taxon>Heunggongvirae</taxon>
        <taxon>Uroviricota</taxon>
        <taxon>Caudoviricetes</taxon>
        <taxon>Peduoviridae</taxon>
        <taxon>Maltschvirus</taxon>
        <taxon>Maltschvirus maltsch</taxon>
    </lineage>
</organism>
<gene>
    <name evidence="2" type="ORF">UFOVP1332_19</name>
    <name evidence="1" type="ORF">UFOVP565_24</name>
</gene>
<accession>A0A6J5MTB7</accession>
<reference evidence="1" key="1">
    <citation type="submission" date="2020-04" db="EMBL/GenBank/DDBJ databases">
        <authorList>
            <person name="Chiriac C."/>
            <person name="Salcher M."/>
            <person name="Ghai R."/>
            <person name="Kavagutti S V."/>
        </authorList>
    </citation>
    <scope>NUCLEOTIDE SEQUENCE</scope>
</reference>
<sequence>MALPAGMHFSSTDNSYDYAVETTLDDTANFVPCRCLWVTHNNAGSVKVRMQNGDDVTFTWHGTANFLLPVRCTRVWLTGTTAGVVVVAMY</sequence>
<name>A0A6J5MTB7_9CAUD</name>